<dbReference type="HAMAP" id="MF_02002">
    <property type="entry name" value="Ile_tRNA_synth_type1"/>
    <property type="match status" value="1"/>
</dbReference>
<evidence type="ECO:0000256" key="2">
    <source>
        <dbReference type="ARBA" id="ARBA00022490"/>
    </source>
</evidence>
<dbReference type="Gene3D" id="3.90.740.10">
    <property type="entry name" value="Valyl/Leucyl/Isoleucyl-tRNA synthetase, editing domain"/>
    <property type="match status" value="1"/>
</dbReference>
<dbReference type="EC" id="6.1.1.5" evidence="10"/>
<dbReference type="InterPro" id="IPR009008">
    <property type="entry name" value="Val/Leu/Ile-tRNA-synth_edit"/>
</dbReference>
<keyword evidence="6 10" id="KW-0648">Protein biosynthesis</keyword>
<dbReference type="Pfam" id="PF00133">
    <property type="entry name" value="tRNA-synt_1"/>
    <property type="match status" value="1"/>
</dbReference>
<dbReference type="InterPro" id="IPR023585">
    <property type="entry name" value="Ile-tRNA-ligase_type1"/>
</dbReference>
<dbReference type="EMBL" id="BMZS01000009">
    <property type="protein sequence ID" value="GHD56448.1"/>
    <property type="molecule type" value="Genomic_DNA"/>
</dbReference>
<evidence type="ECO:0000256" key="10">
    <source>
        <dbReference type="HAMAP-Rule" id="MF_02002"/>
    </source>
</evidence>
<dbReference type="PANTHER" id="PTHR42765:SF1">
    <property type="entry name" value="ISOLEUCINE--TRNA LIGASE, MITOCHONDRIAL"/>
    <property type="match status" value="1"/>
</dbReference>
<dbReference type="GO" id="GO:0004822">
    <property type="term" value="F:isoleucine-tRNA ligase activity"/>
    <property type="evidence" value="ECO:0007669"/>
    <property type="project" value="UniProtKB-UniRule"/>
</dbReference>
<evidence type="ECO:0000313" key="14">
    <source>
        <dbReference type="Proteomes" id="UP000630353"/>
    </source>
</evidence>
<keyword evidence="5 10" id="KW-0067">ATP-binding</keyword>
<dbReference type="InterPro" id="IPR002301">
    <property type="entry name" value="Ile-tRNA-ligase"/>
</dbReference>
<evidence type="ECO:0000256" key="3">
    <source>
        <dbReference type="ARBA" id="ARBA00022598"/>
    </source>
</evidence>
<comment type="catalytic activity">
    <reaction evidence="9 10">
        <text>tRNA(Ile) + L-isoleucine + ATP = L-isoleucyl-tRNA(Ile) + AMP + diphosphate</text>
        <dbReference type="Rhea" id="RHEA:11060"/>
        <dbReference type="Rhea" id="RHEA-COMP:9666"/>
        <dbReference type="Rhea" id="RHEA-COMP:9695"/>
        <dbReference type="ChEBI" id="CHEBI:30616"/>
        <dbReference type="ChEBI" id="CHEBI:33019"/>
        <dbReference type="ChEBI" id="CHEBI:58045"/>
        <dbReference type="ChEBI" id="CHEBI:78442"/>
        <dbReference type="ChEBI" id="CHEBI:78528"/>
        <dbReference type="ChEBI" id="CHEBI:456215"/>
        <dbReference type="EC" id="6.1.1.5"/>
    </reaction>
</comment>
<dbReference type="NCBIfam" id="TIGR00392">
    <property type="entry name" value="ileS"/>
    <property type="match status" value="1"/>
</dbReference>
<evidence type="ECO:0000256" key="1">
    <source>
        <dbReference type="ARBA" id="ARBA00006887"/>
    </source>
</evidence>
<evidence type="ECO:0000259" key="11">
    <source>
        <dbReference type="Pfam" id="PF00133"/>
    </source>
</evidence>
<dbReference type="SUPFAM" id="SSF50677">
    <property type="entry name" value="ValRS/IleRS/LeuRS editing domain"/>
    <property type="match status" value="1"/>
</dbReference>
<keyword evidence="10" id="KW-0862">Zinc</keyword>
<dbReference type="PANTHER" id="PTHR42765">
    <property type="entry name" value="SOLEUCYL-TRNA SYNTHETASE"/>
    <property type="match status" value="1"/>
</dbReference>
<dbReference type="Pfam" id="PF08264">
    <property type="entry name" value="Anticodon_1"/>
    <property type="match status" value="1"/>
</dbReference>
<keyword evidence="10" id="KW-0479">Metal-binding</keyword>
<dbReference type="GO" id="GO:0008270">
    <property type="term" value="F:zinc ion binding"/>
    <property type="evidence" value="ECO:0007669"/>
    <property type="project" value="UniProtKB-UniRule"/>
</dbReference>
<comment type="function">
    <text evidence="8 10">Catalyzes the attachment of isoleucine to tRNA(Ile). As IleRS can inadvertently accommodate and process structurally similar amino acids such as valine, to avoid such errors it has two additional distinct tRNA(Ile)-dependent editing activities. One activity is designated as 'pretransfer' editing and involves the hydrolysis of activated Val-AMP. The other activity is designated 'posttransfer' editing and involves deacylation of mischarged Val-tRNA(Ile).</text>
</comment>
<dbReference type="CDD" id="cd00818">
    <property type="entry name" value="IleRS_core"/>
    <property type="match status" value="1"/>
</dbReference>
<dbReference type="Proteomes" id="UP000630353">
    <property type="component" value="Unassembled WGS sequence"/>
</dbReference>
<dbReference type="InterPro" id="IPR013155">
    <property type="entry name" value="M/V/L/I-tRNA-synth_anticd-bd"/>
</dbReference>
<dbReference type="Gene3D" id="1.10.730.20">
    <property type="match status" value="1"/>
</dbReference>
<accession>A0A918XU49</accession>
<comment type="subunit">
    <text evidence="10">Monomer.</text>
</comment>
<dbReference type="PROSITE" id="PS00178">
    <property type="entry name" value="AA_TRNA_LIGASE_I"/>
    <property type="match status" value="1"/>
</dbReference>
<evidence type="ECO:0000259" key="12">
    <source>
        <dbReference type="Pfam" id="PF08264"/>
    </source>
</evidence>
<protein>
    <recommendedName>
        <fullName evidence="10">Isoleucine--tRNA ligase</fullName>
        <ecNumber evidence="10">6.1.1.5</ecNumber>
    </recommendedName>
    <alternativeName>
        <fullName evidence="10">Isoleucyl-tRNA synthetase</fullName>
        <shortName evidence="10">IleRS</shortName>
    </alternativeName>
</protein>
<comment type="domain">
    <text evidence="10">IleRS has two distinct active sites: one for aminoacylation and one for editing. The misactivated valine is translocated from the active site to the editing site, which sterically excludes the correctly activated isoleucine. The single editing site contains two valyl binding pockets, one specific for each substrate (Val-AMP or Val-tRNA(Ile)).</text>
</comment>
<comment type="subcellular location">
    <subcellularLocation>
        <location evidence="10">Cytoplasm</location>
    </subcellularLocation>
</comment>
<feature type="short sequence motif" description="'KMSKS' region" evidence="10">
    <location>
        <begin position="611"/>
        <end position="615"/>
    </location>
</feature>
<evidence type="ECO:0000256" key="9">
    <source>
        <dbReference type="ARBA" id="ARBA00048359"/>
    </source>
</evidence>
<dbReference type="GO" id="GO:0005524">
    <property type="term" value="F:ATP binding"/>
    <property type="evidence" value="ECO:0007669"/>
    <property type="project" value="UniProtKB-UniRule"/>
</dbReference>
<evidence type="ECO:0000256" key="8">
    <source>
        <dbReference type="ARBA" id="ARBA00025217"/>
    </source>
</evidence>
<dbReference type="PRINTS" id="PR00984">
    <property type="entry name" value="TRNASYNTHILE"/>
</dbReference>
<evidence type="ECO:0000256" key="7">
    <source>
        <dbReference type="ARBA" id="ARBA00023146"/>
    </source>
</evidence>
<comment type="similarity">
    <text evidence="1 10">Belongs to the class-I aminoacyl-tRNA synthetase family. IleS type 1 subfamily.</text>
</comment>
<evidence type="ECO:0000256" key="5">
    <source>
        <dbReference type="ARBA" id="ARBA00022840"/>
    </source>
</evidence>
<dbReference type="RefSeq" id="WP_189992285.1">
    <property type="nucleotide sequence ID" value="NZ_BMZS01000009.1"/>
</dbReference>
<feature type="short sequence motif" description="'HIGH' region" evidence="10">
    <location>
        <begin position="59"/>
        <end position="69"/>
    </location>
</feature>
<feature type="binding site" evidence="10">
    <location>
        <position position="570"/>
    </location>
    <ligand>
        <name>L-isoleucyl-5'-AMP</name>
        <dbReference type="ChEBI" id="CHEBI:178002"/>
    </ligand>
</feature>
<reference evidence="13" key="2">
    <citation type="submission" date="2020-09" db="EMBL/GenBank/DDBJ databases">
        <authorList>
            <person name="Sun Q."/>
            <person name="Kim S."/>
        </authorList>
    </citation>
    <scope>NUCLEOTIDE SEQUENCE</scope>
    <source>
        <strain evidence="13">KCTC 42651</strain>
    </source>
</reference>
<name>A0A918XU49_9PROT</name>
<dbReference type="InterPro" id="IPR014729">
    <property type="entry name" value="Rossmann-like_a/b/a_fold"/>
</dbReference>
<dbReference type="InterPro" id="IPR001412">
    <property type="entry name" value="aa-tRNA-synth_I_CS"/>
</dbReference>
<feature type="domain" description="Methionyl/Valyl/Leucyl/Isoleucyl-tRNA synthetase anticodon-binding" evidence="12">
    <location>
        <begin position="693"/>
        <end position="844"/>
    </location>
</feature>
<keyword evidence="14" id="KW-1185">Reference proteome</keyword>
<evidence type="ECO:0000313" key="13">
    <source>
        <dbReference type="EMBL" id="GHD56448.1"/>
    </source>
</evidence>
<dbReference type="InterPro" id="IPR050081">
    <property type="entry name" value="Ile-tRNA_ligase"/>
</dbReference>
<dbReference type="GO" id="GO:0006428">
    <property type="term" value="P:isoleucyl-tRNA aminoacylation"/>
    <property type="evidence" value="ECO:0007669"/>
    <property type="project" value="UniProtKB-UniRule"/>
</dbReference>
<dbReference type="SUPFAM" id="SSF47323">
    <property type="entry name" value="Anticodon-binding domain of a subclass of class I aminoacyl-tRNA synthetases"/>
    <property type="match status" value="1"/>
</dbReference>
<sequence length="936" mass="104534">MTTDYKNTVFLPKTDFPMRAGLPQREPEILAWWQEIGLDRRIVDVRKGREKFILHDGPPYANGHLHIGHALNKILKDVINRSQHMAGKQTAYVPGWDCHGLPIEWKIEEDYRARGQNKDDVPIVEFRQECRAFADKWIDVQRAEFKRLGVTGLWDRPYLTMTYPAEAQIARELGKFLMNGGLYKGARPVMWSVVEKTALADAEIEYHDHVSTTIHARFPVVRTAAPALEGATVVIWTTTPWTMPGNRAVAYGDEIDYAVVEVTAVAENSLAKVGEKLVCAAALLDDFKAQAKIEAVSELARLKGAGLAGTVCAHPLRGHGYDYDVPMLAADFATDETGTGFVHIAPGHGADDFELGREHGLEIPQTVADDGSFYDHVPLFAGMNVLEDNMKIAAILRDHGGIVARGKLKHSYPHSWRSKAPLIFRNTAQWFISMDTNDLRKTALQAIDDTRFVPASGQTRLRGMIEGRPDWCISRQRAWGVPIPVFVSKKTGEPLRDQAVLDRIADAFEEEGADAWFASPPSRFLGNDHNPDDFEQVQDICDVWFDSGSTHAFVLENDPELQWPASLYLEGSDQHRGWFHSSLLESCGTRGRAPYDAVLTHGFVLDQDGRKMSKSLGNVTAPQEVMDQYGADILRLWVVSSDYSEDLRIGPDIIKHQVDHYRRLRNTLRYLLGALDGYTDAETLPVERMPELERWVLHRIAELDEIVRRCTDDFDFHTLFTQIHQFCAVDLSAFYFDVRKDSLYCDRPDSERRRAARTVMAQLFDCLTAWLAPILCFTAEEAWRTRNTGPADSVHLREYPAVPAGWRDEALAAKWAKIRQLRRVVTGALELERAEKRIGASLQAHPAVYAGADLLAGMQGVDPAEVFITSGATLVEGDGPADAYRLAEVPGVAVVSALADGAKCERCWRVLPEVAVGEPVCDRCDDAVAAGRDAAE</sequence>
<feature type="binding site" evidence="10">
    <location>
        <position position="921"/>
    </location>
    <ligand>
        <name>Zn(2+)</name>
        <dbReference type="ChEBI" id="CHEBI:29105"/>
    </ligand>
</feature>
<dbReference type="Gene3D" id="3.40.50.620">
    <property type="entry name" value="HUPs"/>
    <property type="match status" value="2"/>
</dbReference>
<dbReference type="GO" id="GO:0002161">
    <property type="term" value="F:aminoacyl-tRNA deacylase activity"/>
    <property type="evidence" value="ECO:0007669"/>
    <property type="project" value="InterPro"/>
</dbReference>
<reference evidence="13" key="1">
    <citation type="journal article" date="2014" name="Int. J. Syst. Evol. Microbiol.">
        <title>Complete genome sequence of Corynebacterium casei LMG S-19264T (=DSM 44701T), isolated from a smear-ripened cheese.</title>
        <authorList>
            <consortium name="US DOE Joint Genome Institute (JGI-PGF)"/>
            <person name="Walter F."/>
            <person name="Albersmeier A."/>
            <person name="Kalinowski J."/>
            <person name="Ruckert C."/>
        </authorList>
    </citation>
    <scope>NUCLEOTIDE SEQUENCE</scope>
    <source>
        <strain evidence="13">KCTC 42651</strain>
    </source>
</reference>
<dbReference type="InterPro" id="IPR033708">
    <property type="entry name" value="Anticodon_Ile_BEm"/>
</dbReference>
<keyword evidence="4 10" id="KW-0547">Nucleotide-binding</keyword>
<feature type="domain" description="Aminoacyl-tRNA synthetase class Ia" evidence="11">
    <location>
        <begin position="29"/>
        <end position="649"/>
    </location>
</feature>
<evidence type="ECO:0000256" key="6">
    <source>
        <dbReference type="ARBA" id="ARBA00022917"/>
    </source>
</evidence>
<keyword evidence="2 10" id="KW-0963">Cytoplasm</keyword>
<keyword evidence="7 10" id="KW-0030">Aminoacyl-tRNA synthetase</keyword>
<comment type="cofactor">
    <cofactor evidence="10">
        <name>Zn(2+)</name>
        <dbReference type="ChEBI" id="CHEBI:29105"/>
    </cofactor>
    <text evidence="10">Binds 1 zinc ion per subunit.</text>
</comment>
<proteinExistence type="inferred from homology"/>
<dbReference type="CDD" id="cd07960">
    <property type="entry name" value="Anticodon_Ia_Ile_BEm"/>
    <property type="match status" value="1"/>
</dbReference>
<dbReference type="GO" id="GO:0005829">
    <property type="term" value="C:cytosol"/>
    <property type="evidence" value="ECO:0007669"/>
    <property type="project" value="TreeGrafter"/>
</dbReference>
<feature type="binding site" evidence="10">
    <location>
        <position position="924"/>
    </location>
    <ligand>
        <name>Zn(2+)</name>
        <dbReference type="ChEBI" id="CHEBI:29105"/>
    </ligand>
</feature>
<dbReference type="InterPro" id="IPR002300">
    <property type="entry name" value="aa-tRNA-synth_Ia"/>
</dbReference>
<keyword evidence="3 10" id="KW-0436">Ligase</keyword>
<feature type="binding site" evidence="10">
    <location>
        <position position="904"/>
    </location>
    <ligand>
        <name>Zn(2+)</name>
        <dbReference type="ChEBI" id="CHEBI:29105"/>
    </ligand>
</feature>
<gene>
    <name evidence="10 13" type="primary">ileS</name>
    <name evidence="13" type="ORF">GCM10017083_36410</name>
</gene>
<dbReference type="Gene3D" id="1.10.10.830">
    <property type="entry name" value="Ile-tRNA synthetase CP2 domain-like"/>
    <property type="match status" value="1"/>
</dbReference>
<dbReference type="InterPro" id="IPR009080">
    <property type="entry name" value="tRNAsynth_Ia_anticodon-bd"/>
</dbReference>
<dbReference type="SUPFAM" id="SSF52374">
    <property type="entry name" value="Nucleotidylyl transferase"/>
    <property type="match status" value="1"/>
</dbReference>
<evidence type="ECO:0000256" key="4">
    <source>
        <dbReference type="ARBA" id="ARBA00022741"/>
    </source>
</evidence>
<organism evidence="13 14">
    <name type="scientific">Thalassobaculum fulvum</name>
    <dbReference type="NCBI Taxonomy" id="1633335"/>
    <lineage>
        <taxon>Bacteria</taxon>
        <taxon>Pseudomonadati</taxon>
        <taxon>Pseudomonadota</taxon>
        <taxon>Alphaproteobacteria</taxon>
        <taxon>Rhodospirillales</taxon>
        <taxon>Thalassobaculaceae</taxon>
        <taxon>Thalassobaculum</taxon>
    </lineage>
</organism>
<feature type="binding site" evidence="10">
    <location>
        <position position="907"/>
    </location>
    <ligand>
        <name>Zn(2+)</name>
        <dbReference type="ChEBI" id="CHEBI:29105"/>
    </ligand>
</feature>
<dbReference type="AlphaFoldDB" id="A0A918XU49"/>
<dbReference type="GO" id="GO:0000049">
    <property type="term" value="F:tRNA binding"/>
    <property type="evidence" value="ECO:0007669"/>
    <property type="project" value="InterPro"/>
</dbReference>
<comment type="caution">
    <text evidence="13">The sequence shown here is derived from an EMBL/GenBank/DDBJ whole genome shotgun (WGS) entry which is preliminary data.</text>
</comment>
<feature type="binding site" evidence="10">
    <location>
        <position position="614"/>
    </location>
    <ligand>
        <name>ATP</name>
        <dbReference type="ChEBI" id="CHEBI:30616"/>
    </ligand>
</feature>